<dbReference type="EMBL" id="MAVT02001591">
    <property type="protein sequence ID" value="POS70541.1"/>
    <property type="molecule type" value="Genomic_DNA"/>
</dbReference>
<dbReference type="OrthoDB" id="4526039at2759"/>
<sequence>MHRNFRAAFLVCAAAAGAGLVCAQDVAEGGIALLYGTPEKGPRGESISEFEALLQKPNATGTFGSPGPEVEHATDSNISGDWSWSITIVADLPIPSPPQDSDKFYTGGQLVFHGPFTTTNNSTSSTPNAAVKDDWSVCLYDWSLQDVAYPAALRADNGTCLSMLSRECIAGIERLANSKHTSRGCSCPTASDVPECAELGNVGALWSTTCGAAWYNASDIRGWGADGLQKSTFGDVHPHERRNTTAYNHIGSLAWPVMASIRSFTTGGSVMATMSCPRADTATEGSIAPTDEGLDGGDGQGQDAGDVQSDQQDGGDRVDANWLILGSLLVGTILRA</sequence>
<feature type="signal peptide" evidence="2">
    <location>
        <begin position="1"/>
        <end position="23"/>
    </location>
</feature>
<feature type="compositionally biased region" description="Low complexity" evidence="1">
    <location>
        <begin position="303"/>
        <end position="312"/>
    </location>
</feature>
<dbReference type="Proteomes" id="UP000094444">
    <property type="component" value="Unassembled WGS sequence"/>
</dbReference>
<dbReference type="AlphaFoldDB" id="A0A2P5HJZ4"/>
<keyword evidence="4" id="KW-1185">Reference proteome</keyword>
<keyword evidence="2" id="KW-0732">Signal</keyword>
<reference evidence="3" key="1">
    <citation type="submission" date="2017-09" db="EMBL/GenBank/DDBJ databases">
        <title>Polyketide synthases of a Diaporthe helianthi virulent isolate.</title>
        <authorList>
            <person name="Baroncelli R."/>
        </authorList>
    </citation>
    <scope>NUCLEOTIDE SEQUENCE [LARGE SCALE GENOMIC DNA]</scope>
    <source>
        <strain evidence="3">7/96</strain>
    </source>
</reference>
<comment type="caution">
    <text evidence="3">The sequence shown here is derived from an EMBL/GenBank/DDBJ whole genome shotgun (WGS) entry which is preliminary data.</text>
</comment>
<dbReference type="InParanoid" id="A0A2P5HJZ4"/>
<feature type="region of interest" description="Disordered" evidence="1">
    <location>
        <begin position="281"/>
        <end position="316"/>
    </location>
</feature>
<feature type="chain" id="PRO_5015151141" evidence="2">
    <location>
        <begin position="24"/>
        <end position="336"/>
    </location>
</feature>
<organism evidence="3 4">
    <name type="scientific">Diaporthe helianthi</name>
    <dbReference type="NCBI Taxonomy" id="158607"/>
    <lineage>
        <taxon>Eukaryota</taxon>
        <taxon>Fungi</taxon>
        <taxon>Dikarya</taxon>
        <taxon>Ascomycota</taxon>
        <taxon>Pezizomycotina</taxon>
        <taxon>Sordariomycetes</taxon>
        <taxon>Sordariomycetidae</taxon>
        <taxon>Diaporthales</taxon>
        <taxon>Diaporthaceae</taxon>
        <taxon>Diaporthe</taxon>
    </lineage>
</organism>
<evidence type="ECO:0000313" key="4">
    <source>
        <dbReference type="Proteomes" id="UP000094444"/>
    </source>
</evidence>
<name>A0A2P5HJZ4_DIAHE</name>
<proteinExistence type="predicted"/>
<protein>
    <submittedName>
        <fullName evidence="3">Uncharacterized protein</fullName>
    </submittedName>
</protein>
<accession>A0A2P5HJZ4</accession>
<gene>
    <name evidence="3" type="ORF">DHEL01_v211066</name>
</gene>
<evidence type="ECO:0000313" key="3">
    <source>
        <dbReference type="EMBL" id="POS70541.1"/>
    </source>
</evidence>
<evidence type="ECO:0000256" key="1">
    <source>
        <dbReference type="SAM" id="MobiDB-lite"/>
    </source>
</evidence>
<evidence type="ECO:0000256" key="2">
    <source>
        <dbReference type="SAM" id="SignalP"/>
    </source>
</evidence>